<dbReference type="InterPro" id="IPR036041">
    <property type="entry name" value="Ribosome-inact_prot_sf"/>
</dbReference>
<sequence length="350" mass="38572">MNNTKNQNTKREGEIDLLKGRTKGIRKAISYKLAQATAKVTATCCLFASLLFGVSSAHADVPINRIVYIDFNMNSPGDHSGSSMQSRYAQMINEIRNATGHTFRQTVLATQGNSNPGIIRIRFISGATQTLLWISPQDLYVRGFTNVHGQTFQFNDPEYDLANQLRDLEYQAGTIRTLSYGSNYNELSGRDAANRGRGATPLNYNSFWNTFFNLAFMTDPTGPRTRESAQSLMTMIQITSEAVRFPDVYNVIYNAMGAGTYTGLPAYQQVLENRWGAISEWAFTLNNNPGVGPLVVRGANPNNGDSPTSAPNDLTLRSWADVQRYLRVLLNAPNGLGNGGSAGNWGRTEL</sequence>
<accession>A0A7W8ZN65</accession>
<reference evidence="1 2" key="1">
    <citation type="submission" date="2020-08" db="EMBL/GenBank/DDBJ databases">
        <title>Genomic Encyclopedia of Type Strains, Phase IV (KMG-V): Genome sequencing to study the core and pangenomes of soil and plant-associated prokaryotes.</title>
        <authorList>
            <person name="Whitman W."/>
        </authorList>
    </citation>
    <scope>NUCLEOTIDE SEQUENCE [LARGE SCALE GENOMIC DNA]</scope>
    <source>
        <strain evidence="1 2">S3M1</strain>
    </source>
</reference>
<name>A0A7W8ZN65_9SPHI</name>
<protein>
    <submittedName>
        <fullName evidence="1">Uncharacterized protein</fullName>
    </submittedName>
</protein>
<dbReference type="PANTHER" id="PTHR33453">
    <property type="match status" value="1"/>
</dbReference>
<dbReference type="GO" id="GO:0017148">
    <property type="term" value="P:negative regulation of translation"/>
    <property type="evidence" value="ECO:0007669"/>
    <property type="project" value="InterPro"/>
</dbReference>
<dbReference type="InterPro" id="IPR016138">
    <property type="entry name" value="Ribosome_inactivat_prot_sub1"/>
</dbReference>
<comment type="caution">
    <text evidence="1">The sequence shown here is derived from an EMBL/GenBank/DDBJ whole genome shotgun (WGS) entry which is preliminary data.</text>
</comment>
<dbReference type="InterPro" id="IPR017989">
    <property type="entry name" value="Ribosome_inactivat_1/2"/>
</dbReference>
<proteinExistence type="predicted"/>
<dbReference type="RefSeq" id="WP_183882964.1">
    <property type="nucleotide sequence ID" value="NZ_JACHCE010000004.1"/>
</dbReference>
<dbReference type="Gene3D" id="3.40.420.10">
    <property type="entry name" value="Ricin (A subunit), domain 1"/>
    <property type="match status" value="1"/>
</dbReference>
<dbReference type="Pfam" id="PF00161">
    <property type="entry name" value="RIP"/>
    <property type="match status" value="1"/>
</dbReference>
<dbReference type="PRINTS" id="PR00396">
    <property type="entry name" value="SHIGARICIN"/>
</dbReference>
<gene>
    <name evidence="1" type="ORF">HDE68_002989</name>
</gene>
<dbReference type="AlphaFoldDB" id="A0A7W8ZN65"/>
<dbReference type="GO" id="GO:0030598">
    <property type="term" value="F:rRNA N-glycosylase activity"/>
    <property type="evidence" value="ECO:0007669"/>
    <property type="project" value="InterPro"/>
</dbReference>
<organism evidence="1 2">
    <name type="scientific">Pedobacter cryoconitis</name>
    <dbReference type="NCBI Taxonomy" id="188932"/>
    <lineage>
        <taxon>Bacteria</taxon>
        <taxon>Pseudomonadati</taxon>
        <taxon>Bacteroidota</taxon>
        <taxon>Sphingobacteriia</taxon>
        <taxon>Sphingobacteriales</taxon>
        <taxon>Sphingobacteriaceae</taxon>
        <taxon>Pedobacter</taxon>
    </lineage>
</organism>
<dbReference type="Proteomes" id="UP000537204">
    <property type="component" value="Unassembled WGS sequence"/>
</dbReference>
<dbReference type="EMBL" id="JACHCE010000004">
    <property type="protein sequence ID" value="MBB5637076.1"/>
    <property type="molecule type" value="Genomic_DNA"/>
</dbReference>
<dbReference type="SUPFAM" id="SSF56371">
    <property type="entry name" value="Ribosome inactivating proteins (RIP)"/>
    <property type="match status" value="1"/>
</dbReference>
<dbReference type="PANTHER" id="PTHR33453:SF34">
    <property type="entry name" value="RIBOSOME-INACTIVATING PROTEIN"/>
    <property type="match status" value="1"/>
</dbReference>
<evidence type="ECO:0000313" key="2">
    <source>
        <dbReference type="Proteomes" id="UP000537204"/>
    </source>
</evidence>
<evidence type="ECO:0000313" key="1">
    <source>
        <dbReference type="EMBL" id="MBB5637076.1"/>
    </source>
</evidence>
<dbReference type="InterPro" id="IPR001574">
    <property type="entry name" value="Ribosome_inactivat_prot"/>
</dbReference>